<dbReference type="EMBL" id="GL444953">
    <property type="protein sequence ID" value="EFN60381.1"/>
    <property type="molecule type" value="Genomic_DNA"/>
</dbReference>
<feature type="compositionally biased region" description="Polar residues" evidence="1">
    <location>
        <begin position="77"/>
        <end position="104"/>
    </location>
</feature>
<feature type="region of interest" description="Disordered" evidence="1">
    <location>
        <begin position="186"/>
        <end position="243"/>
    </location>
</feature>
<feature type="compositionally biased region" description="Basic and acidic residues" evidence="1">
    <location>
        <begin position="213"/>
        <end position="229"/>
    </location>
</feature>
<feature type="compositionally biased region" description="Polar residues" evidence="1">
    <location>
        <begin position="186"/>
        <end position="198"/>
    </location>
</feature>
<dbReference type="OMA" id="CKSPREN"/>
<keyword evidence="3" id="KW-1185">Reference proteome</keyword>
<dbReference type="AlphaFoldDB" id="E2B1M5"/>
<evidence type="ECO:0000313" key="2">
    <source>
        <dbReference type="EMBL" id="EFN60381.1"/>
    </source>
</evidence>
<dbReference type="Proteomes" id="UP000000311">
    <property type="component" value="Unassembled WGS sequence"/>
</dbReference>
<organism evidence="3">
    <name type="scientific">Camponotus floridanus</name>
    <name type="common">Florida carpenter ant</name>
    <dbReference type="NCBI Taxonomy" id="104421"/>
    <lineage>
        <taxon>Eukaryota</taxon>
        <taxon>Metazoa</taxon>
        <taxon>Ecdysozoa</taxon>
        <taxon>Arthropoda</taxon>
        <taxon>Hexapoda</taxon>
        <taxon>Insecta</taxon>
        <taxon>Pterygota</taxon>
        <taxon>Neoptera</taxon>
        <taxon>Endopterygota</taxon>
        <taxon>Hymenoptera</taxon>
        <taxon>Apocrita</taxon>
        <taxon>Aculeata</taxon>
        <taxon>Formicoidea</taxon>
        <taxon>Formicidae</taxon>
        <taxon>Formicinae</taxon>
        <taxon>Camponotus</taxon>
    </lineage>
</organism>
<sequence length="407" mass="46417">MSRKSVQRRSALSFAGADDSIDHYIDSIVQSDPWKHIEKIEKSDAARIQSVLNEFNDRITQEKTCKADLNIAKKNSKQPTESVVKSSTEDLITTNSEGTSSNMHNDILTPKTKDQTRKKTSKKQTPKTVEETSSQELQHVVDDIKKTSKKKGRKSSEPNVKEIVVNESIKKTNKKDVINNDINLKTSTPKQKLPTTVGETAKDGKSIVRKRKMTDSENKSEKCIKSEGKKQRKRTSKKNTKDIEHCQDEVSKNMPSNEEKIMNMEEVKNLECSKENHNALKSEVKYKNKSNKKISDKNNHLQAEESKNISENKMKCNAVDNQWEKKCTENCGKDKQCLKTNEQLEKRREYKKSKKAAKAMAKLSQEISTLFRALLDDKVCIQGRIIMEEDSANDEFSQSSVTVWQAQ</sequence>
<reference evidence="2 3" key="1">
    <citation type="journal article" date="2010" name="Science">
        <title>Genomic comparison of the ants Camponotus floridanus and Harpegnathos saltator.</title>
        <authorList>
            <person name="Bonasio R."/>
            <person name="Zhang G."/>
            <person name="Ye C."/>
            <person name="Mutti N.S."/>
            <person name="Fang X."/>
            <person name="Qin N."/>
            <person name="Donahue G."/>
            <person name="Yang P."/>
            <person name="Li Q."/>
            <person name="Li C."/>
            <person name="Zhang P."/>
            <person name="Huang Z."/>
            <person name="Berger S.L."/>
            <person name="Reinberg D."/>
            <person name="Wang J."/>
            <person name="Liebig J."/>
        </authorList>
    </citation>
    <scope>NUCLEOTIDE SEQUENCE [LARGE SCALE GENOMIC DNA]</scope>
    <source>
        <strain evidence="3">C129</strain>
    </source>
</reference>
<evidence type="ECO:0000256" key="1">
    <source>
        <dbReference type="SAM" id="MobiDB-lite"/>
    </source>
</evidence>
<name>E2B1M5_CAMFO</name>
<feature type="region of interest" description="Disordered" evidence="1">
    <location>
        <begin position="72"/>
        <end position="136"/>
    </location>
</feature>
<accession>E2B1M5</accession>
<evidence type="ECO:0000313" key="3">
    <source>
        <dbReference type="Proteomes" id="UP000000311"/>
    </source>
</evidence>
<proteinExistence type="predicted"/>
<dbReference type="OrthoDB" id="7555415at2759"/>
<protein>
    <submittedName>
        <fullName evidence="2">Uncharacterized protein</fullName>
    </submittedName>
</protein>
<dbReference type="InParanoid" id="E2B1M5"/>
<gene>
    <name evidence="2" type="ORF">EAG_02093</name>
</gene>